<feature type="domain" description="Ubiquitin-like" evidence="1">
    <location>
        <begin position="11"/>
        <end position="78"/>
    </location>
</feature>
<organism evidence="2 4">
    <name type="scientific">Linum trigynum</name>
    <dbReference type="NCBI Taxonomy" id="586398"/>
    <lineage>
        <taxon>Eukaryota</taxon>
        <taxon>Viridiplantae</taxon>
        <taxon>Streptophyta</taxon>
        <taxon>Embryophyta</taxon>
        <taxon>Tracheophyta</taxon>
        <taxon>Spermatophyta</taxon>
        <taxon>Magnoliopsida</taxon>
        <taxon>eudicotyledons</taxon>
        <taxon>Gunneridae</taxon>
        <taxon>Pentapetalae</taxon>
        <taxon>rosids</taxon>
        <taxon>fabids</taxon>
        <taxon>Malpighiales</taxon>
        <taxon>Linaceae</taxon>
        <taxon>Linum</taxon>
    </lineage>
</organism>
<dbReference type="Proteomes" id="UP001497516">
    <property type="component" value="Chromosome 2"/>
</dbReference>
<evidence type="ECO:0000313" key="2">
    <source>
        <dbReference type="EMBL" id="CAL1372444.1"/>
    </source>
</evidence>
<dbReference type="EMBL" id="OZ034815">
    <property type="protein sequence ID" value="CAL1372449.1"/>
    <property type="molecule type" value="Genomic_DNA"/>
</dbReference>
<reference evidence="2 4" key="1">
    <citation type="submission" date="2024-04" db="EMBL/GenBank/DDBJ databases">
        <authorList>
            <person name="Fracassetti M."/>
        </authorList>
    </citation>
    <scope>NUCLEOTIDE SEQUENCE [LARGE SCALE GENOMIC DNA]</scope>
</reference>
<dbReference type="InterPro" id="IPR029071">
    <property type="entry name" value="Ubiquitin-like_domsf"/>
</dbReference>
<dbReference type="PROSITE" id="PS50053">
    <property type="entry name" value="UBIQUITIN_2"/>
    <property type="match status" value="1"/>
</dbReference>
<dbReference type="InterPro" id="IPR000626">
    <property type="entry name" value="Ubiquitin-like_dom"/>
</dbReference>
<keyword evidence="4" id="KW-1185">Reference proteome</keyword>
<dbReference type="Gene3D" id="3.10.20.90">
    <property type="entry name" value="Phosphatidylinositol 3-kinase Catalytic Subunit, Chain A, domain 1"/>
    <property type="match status" value="1"/>
</dbReference>
<evidence type="ECO:0000313" key="3">
    <source>
        <dbReference type="EMBL" id="CAL1372449.1"/>
    </source>
</evidence>
<sequence>MEEEEACVVELYVGLKQPRYLMMERLLHYKLHAGTTVEQVKAMIRSDYGIGIERQELRLGKRKMDNQRSLKFYEIQAGVPAIAHLEFPPMIGSPITITVLVKAVCINIHDDSNIISSLITNITCTEMDWIGKLKKRIETIAAAAMGPSMYPRYKMDLYFRGTRLANEHIRLYCLLVTEGAVIVALYSPAMADDWPTCRL</sequence>
<accession>A0AAV2DEZ4</accession>
<protein>
    <recommendedName>
        <fullName evidence="1">Ubiquitin-like domain-containing protein</fullName>
    </recommendedName>
</protein>
<evidence type="ECO:0000313" key="4">
    <source>
        <dbReference type="Proteomes" id="UP001497516"/>
    </source>
</evidence>
<proteinExistence type="predicted"/>
<gene>
    <name evidence="2" type="ORF">LTRI10_LOCUS14452</name>
    <name evidence="3" type="ORF">LTRI10_LOCUS14456</name>
</gene>
<dbReference type="SUPFAM" id="SSF54236">
    <property type="entry name" value="Ubiquitin-like"/>
    <property type="match status" value="1"/>
</dbReference>
<evidence type="ECO:0000259" key="1">
    <source>
        <dbReference type="PROSITE" id="PS50053"/>
    </source>
</evidence>
<dbReference type="CDD" id="cd17039">
    <property type="entry name" value="Ubl_ubiquitin_like"/>
    <property type="match status" value="1"/>
</dbReference>
<name>A0AAV2DEZ4_9ROSI</name>
<dbReference type="AlphaFoldDB" id="A0AAV2DEZ4"/>
<dbReference type="EMBL" id="OZ034815">
    <property type="protein sequence ID" value="CAL1372444.1"/>
    <property type="molecule type" value="Genomic_DNA"/>
</dbReference>